<protein>
    <submittedName>
        <fullName evidence="3">AAA family ATPase</fullName>
    </submittedName>
</protein>
<feature type="domain" description="OLD protein-like TOPRIM" evidence="2">
    <location>
        <begin position="400"/>
        <end position="465"/>
    </location>
</feature>
<dbReference type="InterPro" id="IPR051396">
    <property type="entry name" value="Bact_Antivir_Def_Nuclease"/>
</dbReference>
<dbReference type="RefSeq" id="WP_198618910.1">
    <property type="nucleotide sequence ID" value="NZ_JACOHD010000004.1"/>
</dbReference>
<organism evidence="3 4">
    <name type="scientific">Clostridium perfringens</name>
    <dbReference type="NCBI Taxonomy" id="1502"/>
    <lineage>
        <taxon>Bacteria</taxon>
        <taxon>Bacillati</taxon>
        <taxon>Bacillota</taxon>
        <taxon>Clostridia</taxon>
        <taxon>Eubacteriales</taxon>
        <taxon>Clostridiaceae</taxon>
        <taxon>Clostridium</taxon>
    </lineage>
</organism>
<evidence type="ECO:0000259" key="2">
    <source>
        <dbReference type="Pfam" id="PF20469"/>
    </source>
</evidence>
<evidence type="ECO:0000313" key="4">
    <source>
        <dbReference type="Proteomes" id="UP001288778"/>
    </source>
</evidence>
<dbReference type="Proteomes" id="UP001288778">
    <property type="component" value="Unassembled WGS sequence"/>
</dbReference>
<dbReference type="SUPFAM" id="SSF52540">
    <property type="entry name" value="P-loop containing nucleoside triphosphate hydrolases"/>
    <property type="match status" value="1"/>
</dbReference>
<name>A0AAW9I1W5_CLOPF</name>
<evidence type="ECO:0000313" key="3">
    <source>
        <dbReference type="EMBL" id="MDZ4908426.1"/>
    </source>
</evidence>
<dbReference type="AlphaFoldDB" id="A0AAW9I1W5"/>
<dbReference type="Pfam" id="PF20469">
    <property type="entry name" value="OLD-like_TOPRIM"/>
    <property type="match status" value="1"/>
</dbReference>
<gene>
    <name evidence="3" type="ORF">GNF68_05000</name>
</gene>
<accession>A0AAW9I1W5</accession>
<dbReference type="InterPro" id="IPR034139">
    <property type="entry name" value="TOPRIM_OLD"/>
</dbReference>
<dbReference type="PANTHER" id="PTHR43581">
    <property type="entry name" value="ATP/GTP PHOSPHATASE"/>
    <property type="match status" value="1"/>
</dbReference>
<evidence type="ECO:0000259" key="1">
    <source>
        <dbReference type="Pfam" id="PF13175"/>
    </source>
</evidence>
<dbReference type="EMBL" id="WNUI01000008">
    <property type="protein sequence ID" value="MDZ4908426.1"/>
    <property type="molecule type" value="Genomic_DNA"/>
</dbReference>
<sequence length="663" mass="76761">MYINKVRIKNYKSFLDSGYIEFDDKLFALIGQNNTGKSTVLDAIQCVFPSAKKNINAIDFHRATENSIEIEILFSGVTDEYLERVVFKDKVQKQIDKVNSLEREGSSDNLEKERKKILEIKEKCLKECFEKYKIDNEKINIKLIAKCGKTITKQIYVNEDTKITEADLKALLPQLKVIPAIRDPKNESTAGSNSYLKELIQMLDDEIQTNIEIEGQSISYRELNNVISKEAKERCKSLGNRITDFYNKAIGNNEYEVVINSDVNISKGTTYTTRIKDINTGIENDILNCGTGYQSMVILSMLEAYVDISNNKSQYILLIEEPEVYLHPNLQRKMIDTLISISYNNQVIFTSHSPITLSKLSKQQIKLVKKENGVASIEDVVPKVVIDELGIKADDIFVNKGIVFVEGKDDKKVFEILINKIEDGLTDKINIIDVGSCKQLKFYANAEVLINNRFNIPTLIIRDTDTKDSSVRKDELIAEIISNRRNELDDDVREKIIQSIRIIDKYSLEGFFIDEKLLSIINAPSIDIEKAIKCYECQYNYYTELAYNGKIPEKTISSYYQPKYFLEKFDDKFKGNQLEQIEEYNLRYENQWRNFEKCSSCKENNINTYFDFRKKVNEYTKNLKLQKKDFMIECIIDKSIDELKQTKLKDIIQMLEEFIGKIP</sequence>
<reference evidence="3" key="1">
    <citation type="submission" date="2019-11" db="EMBL/GenBank/DDBJ databases">
        <title>Characterization of Clostridium perfringens isolates from swine manure treated agricultural soils.</title>
        <authorList>
            <person name="Wushke S.T."/>
        </authorList>
    </citation>
    <scope>NUCLEOTIDE SEQUENCE</scope>
    <source>
        <strain evidence="3">X94</strain>
    </source>
</reference>
<proteinExistence type="predicted"/>
<feature type="domain" description="Endonuclease GajA/Old nuclease/RecF-like AAA" evidence="1">
    <location>
        <begin position="1"/>
        <end position="355"/>
    </location>
</feature>
<dbReference type="PANTHER" id="PTHR43581:SF4">
    <property type="entry name" value="ATP_GTP PHOSPHATASE"/>
    <property type="match status" value="1"/>
</dbReference>
<dbReference type="InterPro" id="IPR027417">
    <property type="entry name" value="P-loop_NTPase"/>
</dbReference>
<dbReference type="Pfam" id="PF13175">
    <property type="entry name" value="AAA_15"/>
    <property type="match status" value="1"/>
</dbReference>
<dbReference type="Gene3D" id="3.40.50.300">
    <property type="entry name" value="P-loop containing nucleotide triphosphate hydrolases"/>
    <property type="match status" value="1"/>
</dbReference>
<comment type="caution">
    <text evidence="3">The sequence shown here is derived from an EMBL/GenBank/DDBJ whole genome shotgun (WGS) entry which is preliminary data.</text>
</comment>
<dbReference type="InterPro" id="IPR041685">
    <property type="entry name" value="AAA_GajA/Old/RecF-like"/>
</dbReference>